<dbReference type="GO" id="GO:0008146">
    <property type="term" value="F:sulfotransferase activity"/>
    <property type="evidence" value="ECO:0007669"/>
    <property type="project" value="InterPro"/>
</dbReference>
<dbReference type="InterPro" id="IPR027417">
    <property type="entry name" value="P-loop_NTPase"/>
</dbReference>
<gene>
    <name evidence="5" type="primary">Sult1b1_0</name>
    <name evidence="5" type="ORF">EUDELE_R07704</name>
</gene>
<dbReference type="OrthoDB" id="205623at2759"/>
<feature type="domain" description="Sulfotransferase" evidence="4">
    <location>
        <begin position="309"/>
        <end position="337"/>
    </location>
</feature>
<dbReference type="SUPFAM" id="SSF52540">
    <property type="entry name" value="P-loop containing nucleoside triphosphate hydrolases"/>
    <property type="match status" value="1"/>
</dbReference>
<proteinExistence type="inferred from homology"/>
<comment type="caution">
    <text evidence="5">The sequence shown here is derived from an EMBL/GenBank/DDBJ whole genome shotgun (WGS) entry which is preliminary data.</text>
</comment>
<sequence>MASGDASLRQPFRPVHGIPMVSTFVPGWERVDAFQSRPEDIVVVTFPKSGTTWMSEIVDMILKGSDPGKCKESITNRVPMLELVAPGMPAGTELLAKMPSPRIIKTHIPAHILPMSFWESRCKMVYVARNAKDVAVSFYHFDLMNKLHPHPGTWADYLEKFMAGNGGSGCSPAAGVLVCPCWTLLTLPHHAVAYGSWYDHVKGYWERRKEHPILYLFYEDMKEDPRREIAKVAQFLERELSPAALDAIAHHTSFEAMRDNPTTNYTTVPEDVMDHKVSPFMRKGEWRPSLPTALLLLLPLLTPSRLAPGIAGDWKNHFTVAQSERFDEDYARKMAGTDLRFRTEL</sequence>
<dbReference type="Gene3D" id="3.40.50.300">
    <property type="entry name" value="P-loop containing nucleotide triphosphate hydrolases"/>
    <property type="match status" value="1"/>
</dbReference>
<organism evidence="5 6">
    <name type="scientific">Eudromia elegans</name>
    <name type="common">Elegant crested-tinamou</name>
    <dbReference type="NCBI Taxonomy" id="8805"/>
    <lineage>
        <taxon>Eukaryota</taxon>
        <taxon>Metazoa</taxon>
        <taxon>Chordata</taxon>
        <taxon>Craniata</taxon>
        <taxon>Vertebrata</taxon>
        <taxon>Euteleostomi</taxon>
        <taxon>Archelosauria</taxon>
        <taxon>Archosauria</taxon>
        <taxon>Dinosauria</taxon>
        <taxon>Saurischia</taxon>
        <taxon>Theropoda</taxon>
        <taxon>Coelurosauria</taxon>
        <taxon>Aves</taxon>
        <taxon>Palaeognathae</taxon>
        <taxon>Tinamiformes</taxon>
        <taxon>Tinamidae</taxon>
        <taxon>Eudromia</taxon>
    </lineage>
</organism>
<dbReference type="AlphaFoldDB" id="A0A7K7VFL1"/>
<dbReference type="Pfam" id="PF00685">
    <property type="entry name" value="Sulfotransfer_1"/>
    <property type="match status" value="2"/>
</dbReference>
<keyword evidence="2 3" id="KW-0808">Transferase</keyword>
<keyword evidence="6" id="KW-1185">Reference proteome</keyword>
<name>A0A7K7VFL1_EUDEL</name>
<evidence type="ECO:0000313" key="5">
    <source>
        <dbReference type="EMBL" id="NXA40200.1"/>
    </source>
</evidence>
<evidence type="ECO:0000259" key="4">
    <source>
        <dbReference type="Pfam" id="PF00685"/>
    </source>
</evidence>
<dbReference type="InterPro" id="IPR000863">
    <property type="entry name" value="Sulfotransferase_dom"/>
</dbReference>
<feature type="domain" description="Sulfotransferase" evidence="4">
    <location>
        <begin position="38"/>
        <end position="288"/>
    </location>
</feature>
<evidence type="ECO:0000256" key="1">
    <source>
        <dbReference type="ARBA" id="ARBA00005771"/>
    </source>
</evidence>
<feature type="non-terminal residue" evidence="5">
    <location>
        <position position="345"/>
    </location>
</feature>
<dbReference type="EMBL" id="VZSX01000125">
    <property type="protein sequence ID" value="NXA40200.1"/>
    <property type="molecule type" value="Genomic_DNA"/>
</dbReference>
<reference evidence="5 6" key="1">
    <citation type="submission" date="2019-09" db="EMBL/GenBank/DDBJ databases">
        <title>Bird 10,000 Genomes (B10K) Project - Family phase.</title>
        <authorList>
            <person name="Zhang G."/>
        </authorList>
    </citation>
    <scope>NUCLEOTIDE SEQUENCE [LARGE SCALE GENOMIC DNA]</scope>
    <source>
        <strain evidence="5">B10K-LSUMZ-16893</strain>
    </source>
</reference>
<accession>A0A7K7VFL1</accession>
<evidence type="ECO:0000313" key="6">
    <source>
        <dbReference type="Proteomes" id="UP000533954"/>
    </source>
</evidence>
<dbReference type="Proteomes" id="UP000533954">
    <property type="component" value="Unassembled WGS sequence"/>
</dbReference>
<feature type="non-terminal residue" evidence="5">
    <location>
        <position position="1"/>
    </location>
</feature>
<evidence type="ECO:0000256" key="3">
    <source>
        <dbReference type="RuleBase" id="RU361155"/>
    </source>
</evidence>
<comment type="similarity">
    <text evidence="1 3">Belongs to the sulfotransferase 1 family.</text>
</comment>
<dbReference type="EC" id="2.8.2.-" evidence="3"/>
<dbReference type="PANTHER" id="PTHR11783">
    <property type="entry name" value="SULFOTRANSFERASE SULT"/>
    <property type="match status" value="1"/>
</dbReference>
<evidence type="ECO:0000256" key="2">
    <source>
        <dbReference type="ARBA" id="ARBA00022679"/>
    </source>
</evidence>
<protein>
    <recommendedName>
        <fullName evidence="3">Sulfotransferase</fullName>
        <ecNumber evidence="3">2.8.2.-</ecNumber>
    </recommendedName>
</protein>